<dbReference type="InterPro" id="IPR013632">
    <property type="entry name" value="Rad51_C"/>
</dbReference>
<proteinExistence type="predicted"/>
<dbReference type="Proteomes" id="UP000054560">
    <property type="component" value="Unassembled WGS sequence"/>
</dbReference>
<evidence type="ECO:0000259" key="1">
    <source>
        <dbReference type="PROSITE" id="PS50162"/>
    </source>
</evidence>
<accession>A0A0L0G551</accession>
<dbReference type="Pfam" id="PF08423">
    <property type="entry name" value="Rad51"/>
    <property type="match status" value="1"/>
</dbReference>
<dbReference type="Gene3D" id="3.40.50.300">
    <property type="entry name" value="P-loop containing nucleotide triphosphate hydrolases"/>
    <property type="match status" value="1"/>
</dbReference>
<organism evidence="2 3">
    <name type="scientific">Sphaeroforma arctica JP610</name>
    <dbReference type="NCBI Taxonomy" id="667725"/>
    <lineage>
        <taxon>Eukaryota</taxon>
        <taxon>Ichthyosporea</taxon>
        <taxon>Ichthyophonida</taxon>
        <taxon>Sphaeroforma</taxon>
    </lineage>
</organism>
<sequence>MEVDLPNHITKALSAVQLRYAEDIIVLSGPEIQRRTGLSKGDADMALLLSCSRVYPLSHRTAAVALHSPDSPWQRYQPVQDLSICYKSSGKRSAVLAEAEGSQPTKQRKLFHWDRDSRPSGIHAHVTKRTRLTLGCAVLDSYFGGGVLVPGVTEITGDSSSGKTQWALQLCLTCQLPLSSGGLDAGAKHPVLTHHAIILILPPPGALYISTEAAFPTKRLADISTHASARYDAAPDTDWGAQVYVESVRDLPALLATLRTRVPALIRSRQVKLIVIDSVTSVFRGNSGRDRCVRLPVGLLGLTPLLPFSPATTYSWCSGGSGRAIKRTDGIFQLGLALNTLADQMGVAVVCINQVTAAISDGDTFSASNPFDDANRSKPALGLLWSHMIRQRIVLSRRDRGTRSYLPLLPRYDIQLADSTRTQTRVHIPTPTPTHPHARSIELHRTPSGSAETSADDSQYTGGIVGCPLSPTLSVSAPVSSQADAEVCPPDSRVNIRDAQVVLAPHLAMGRAEFVISHEGIHGYVCTPDQT</sequence>
<dbReference type="OrthoDB" id="1861185at2759"/>
<feature type="domain" description="RecA family profile 1" evidence="1">
    <location>
        <begin position="128"/>
        <end position="355"/>
    </location>
</feature>
<dbReference type="GeneID" id="25904319"/>
<name>A0A0L0G551_9EUKA</name>
<protein>
    <recommendedName>
        <fullName evidence="1">RecA family profile 1 domain-containing protein</fullName>
    </recommendedName>
</protein>
<dbReference type="SUPFAM" id="SSF52540">
    <property type="entry name" value="P-loop containing nucleoside triphosphate hydrolases"/>
    <property type="match status" value="1"/>
</dbReference>
<dbReference type="eggNOG" id="KOG1564">
    <property type="taxonomic scope" value="Eukaryota"/>
</dbReference>
<dbReference type="PANTHER" id="PTHR46487">
    <property type="entry name" value="DNA REPAIR PROTEIN XRCC3"/>
    <property type="match status" value="1"/>
</dbReference>
<dbReference type="PROSITE" id="PS50162">
    <property type="entry name" value="RECA_2"/>
    <property type="match status" value="1"/>
</dbReference>
<dbReference type="GO" id="GO:0140664">
    <property type="term" value="F:ATP-dependent DNA damage sensor activity"/>
    <property type="evidence" value="ECO:0007669"/>
    <property type="project" value="InterPro"/>
</dbReference>
<dbReference type="GO" id="GO:0000722">
    <property type="term" value="P:telomere maintenance via recombination"/>
    <property type="evidence" value="ECO:0007669"/>
    <property type="project" value="TreeGrafter"/>
</dbReference>
<dbReference type="GO" id="GO:0045003">
    <property type="term" value="P:double-strand break repair via synthesis-dependent strand annealing"/>
    <property type="evidence" value="ECO:0007669"/>
    <property type="project" value="TreeGrafter"/>
</dbReference>
<dbReference type="GO" id="GO:0033065">
    <property type="term" value="C:Rad51C-XRCC3 complex"/>
    <property type="evidence" value="ECO:0007669"/>
    <property type="project" value="TreeGrafter"/>
</dbReference>
<dbReference type="GO" id="GO:0000400">
    <property type="term" value="F:four-way junction DNA binding"/>
    <property type="evidence" value="ECO:0007669"/>
    <property type="project" value="TreeGrafter"/>
</dbReference>
<gene>
    <name evidence="2" type="ORF">SARC_03815</name>
</gene>
<dbReference type="GO" id="GO:0005524">
    <property type="term" value="F:ATP binding"/>
    <property type="evidence" value="ECO:0007669"/>
    <property type="project" value="InterPro"/>
</dbReference>
<reference evidence="2 3" key="1">
    <citation type="submission" date="2011-02" db="EMBL/GenBank/DDBJ databases">
        <title>The Genome Sequence of Sphaeroforma arctica JP610.</title>
        <authorList>
            <consortium name="The Broad Institute Genome Sequencing Platform"/>
            <person name="Russ C."/>
            <person name="Cuomo C."/>
            <person name="Young S.K."/>
            <person name="Zeng Q."/>
            <person name="Gargeya S."/>
            <person name="Alvarado L."/>
            <person name="Berlin A."/>
            <person name="Chapman S.B."/>
            <person name="Chen Z."/>
            <person name="Freedman E."/>
            <person name="Gellesch M."/>
            <person name="Goldberg J."/>
            <person name="Griggs A."/>
            <person name="Gujja S."/>
            <person name="Heilman E."/>
            <person name="Heiman D."/>
            <person name="Howarth C."/>
            <person name="Mehta T."/>
            <person name="Neiman D."/>
            <person name="Pearson M."/>
            <person name="Roberts A."/>
            <person name="Saif S."/>
            <person name="Shea T."/>
            <person name="Shenoy N."/>
            <person name="Sisk P."/>
            <person name="Stolte C."/>
            <person name="Sykes S."/>
            <person name="White J."/>
            <person name="Yandava C."/>
            <person name="Burger G."/>
            <person name="Gray M.W."/>
            <person name="Holland P.W.H."/>
            <person name="King N."/>
            <person name="Lang F.B.F."/>
            <person name="Roger A.J."/>
            <person name="Ruiz-Trillo I."/>
            <person name="Haas B."/>
            <person name="Nusbaum C."/>
            <person name="Birren B."/>
        </authorList>
    </citation>
    <scope>NUCLEOTIDE SEQUENCE [LARGE SCALE GENOMIC DNA]</scope>
    <source>
        <strain evidence="2 3">JP610</strain>
    </source>
</reference>
<dbReference type="RefSeq" id="XP_014157853.1">
    <property type="nucleotide sequence ID" value="XM_014302378.1"/>
</dbReference>
<keyword evidence="3" id="KW-1185">Reference proteome</keyword>
<dbReference type="InterPro" id="IPR020588">
    <property type="entry name" value="RecA_ATP-bd"/>
</dbReference>
<evidence type="ECO:0000313" key="3">
    <source>
        <dbReference type="Proteomes" id="UP000054560"/>
    </source>
</evidence>
<dbReference type="STRING" id="667725.A0A0L0G551"/>
<dbReference type="EMBL" id="KQ241798">
    <property type="protein sequence ID" value="KNC83951.1"/>
    <property type="molecule type" value="Genomic_DNA"/>
</dbReference>
<dbReference type="PANTHER" id="PTHR46487:SF1">
    <property type="entry name" value="DNA REPAIR PROTEIN XRCC3"/>
    <property type="match status" value="1"/>
</dbReference>
<dbReference type="GO" id="GO:0071140">
    <property type="term" value="P:resolution of mitotic recombination intermediates"/>
    <property type="evidence" value="ECO:0007669"/>
    <property type="project" value="TreeGrafter"/>
</dbReference>
<dbReference type="InterPro" id="IPR027417">
    <property type="entry name" value="P-loop_NTPase"/>
</dbReference>
<dbReference type="GO" id="GO:0090656">
    <property type="term" value="P:t-circle formation"/>
    <property type="evidence" value="ECO:0007669"/>
    <property type="project" value="TreeGrafter"/>
</dbReference>
<evidence type="ECO:0000313" key="2">
    <source>
        <dbReference type="EMBL" id="KNC83951.1"/>
    </source>
</evidence>
<dbReference type="GO" id="GO:0005657">
    <property type="term" value="C:replication fork"/>
    <property type="evidence" value="ECO:0007669"/>
    <property type="project" value="TreeGrafter"/>
</dbReference>
<dbReference type="AlphaFoldDB" id="A0A0L0G551"/>